<dbReference type="EMBL" id="CP007452">
    <property type="protein sequence ID" value="AHM56513.1"/>
    <property type="molecule type" value="Genomic_DNA"/>
</dbReference>
<dbReference type="eggNOG" id="COG0472">
    <property type="taxonomic scope" value="Bacteria"/>
</dbReference>
<comment type="cofactor">
    <cofactor evidence="7">
        <name>Mg(2+)</name>
        <dbReference type="ChEBI" id="CHEBI:18420"/>
    </cofactor>
</comment>
<feature type="transmembrane region" description="Helical" evidence="8">
    <location>
        <begin position="216"/>
        <end position="243"/>
    </location>
</feature>
<feature type="transmembrane region" description="Helical" evidence="8">
    <location>
        <begin position="69"/>
        <end position="89"/>
    </location>
</feature>
<evidence type="ECO:0000313" key="9">
    <source>
        <dbReference type="EMBL" id="AHM56513.1"/>
    </source>
</evidence>
<gene>
    <name evidence="9" type="ORF">EAL2_c12180</name>
</gene>
<evidence type="ECO:0000256" key="3">
    <source>
        <dbReference type="ARBA" id="ARBA00022679"/>
    </source>
</evidence>
<dbReference type="KEGG" id="eac:EAL2_c12180"/>
<dbReference type="GO" id="GO:0016780">
    <property type="term" value="F:phosphotransferase activity, for other substituted phosphate groups"/>
    <property type="evidence" value="ECO:0007669"/>
    <property type="project" value="InterPro"/>
</dbReference>
<keyword evidence="4 8" id="KW-0812">Transmembrane</keyword>
<keyword evidence="5 8" id="KW-1133">Transmembrane helix</keyword>
<feature type="binding site" evidence="7">
    <location>
        <position position="207"/>
    </location>
    <ligand>
        <name>Mg(2+)</name>
        <dbReference type="ChEBI" id="CHEBI:18420"/>
    </ligand>
</feature>
<evidence type="ECO:0000313" key="10">
    <source>
        <dbReference type="Proteomes" id="UP000019591"/>
    </source>
</evidence>
<evidence type="ECO:0000256" key="7">
    <source>
        <dbReference type="PIRSR" id="PIRSR600715-1"/>
    </source>
</evidence>
<evidence type="ECO:0000256" key="2">
    <source>
        <dbReference type="ARBA" id="ARBA00022475"/>
    </source>
</evidence>
<name>W8TFB1_PEPAC</name>
<evidence type="ECO:0000256" key="4">
    <source>
        <dbReference type="ARBA" id="ARBA00022692"/>
    </source>
</evidence>
<evidence type="ECO:0000256" key="1">
    <source>
        <dbReference type="ARBA" id="ARBA00004651"/>
    </source>
</evidence>
<feature type="transmembrane region" description="Helical" evidence="8">
    <location>
        <begin position="6"/>
        <end position="26"/>
    </location>
</feature>
<feature type="transmembrane region" description="Helical" evidence="8">
    <location>
        <begin position="109"/>
        <end position="128"/>
    </location>
</feature>
<keyword evidence="7" id="KW-0479">Metal-binding</keyword>
<keyword evidence="2" id="KW-1003">Cell membrane</keyword>
<keyword evidence="7" id="KW-0460">Magnesium</keyword>
<feature type="transmembrane region" description="Helical" evidence="8">
    <location>
        <begin position="134"/>
        <end position="154"/>
    </location>
</feature>
<dbReference type="InterPro" id="IPR000715">
    <property type="entry name" value="Glycosyl_transferase_4"/>
</dbReference>
<dbReference type="GO" id="GO:0005886">
    <property type="term" value="C:plasma membrane"/>
    <property type="evidence" value="ECO:0007669"/>
    <property type="project" value="UniProtKB-SubCell"/>
</dbReference>
<dbReference type="RefSeq" id="WP_025435510.1">
    <property type="nucleotide sequence ID" value="NZ_CP007452.1"/>
</dbReference>
<reference evidence="9 10" key="1">
    <citation type="journal article" date="2014" name="Genome Announc.">
        <title>Complete Genome Sequence of Amino Acid-Utilizing Eubacterium acidaminophilum al-2 (DSM 3953).</title>
        <authorList>
            <person name="Poehlein A."/>
            <person name="Andreesen J.R."/>
            <person name="Daniel R."/>
        </authorList>
    </citation>
    <scope>NUCLEOTIDE SEQUENCE [LARGE SCALE GENOMIC DNA]</scope>
    <source>
        <strain evidence="9 10">DSM 3953</strain>
    </source>
</reference>
<keyword evidence="3" id="KW-0808">Transferase</keyword>
<dbReference type="GO" id="GO:0044038">
    <property type="term" value="P:cell wall macromolecule biosynthetic process"/>
    <property type="evidence" value="ECO:0007669"/>
    <property type="project" value="TreeGrafter"/>
</dbReference>
<sequence length="267" mass="29146">MTIIIISFVLGFISTKIFIGFFKGMLTQAGIVRQNYMGIMIPVGMGLVFLPYIIMNACIADYFHDEKVVPYYILGVIAMSLAGVVDDLVGDRSSSGFKGHFKALFKGTLTTGAFKALFGGAVAFLISLSFTKEIFEIILNTLLIALATNFFNLLDLRPGRALKIYTVSCIPVLIFSSEVSRLLLGGMLSSALAYFWDDIKARTMMGDSGSNVLGASIGIIAAYEFGIWTKIAILAALILVHAVSEKYSITKIIESNRLLNYIDKLGR</sequence>
<dbReference type="AlphaFoldDB" id="W8TFB1"/>
<dbReference type="GO" id="GO:0071555">
    <property type="term" value="P:cell wall organization"/>
    <property type="evidence" value="ECO:0007669"/>
    <property type="project" value="TreeGrafter"/>
</dbReference>
<dbReference type="PATRIC" id="fig|1286171.3.peg.1167"/>
<evidence type="ECO:0000256" key="6">
    <source>
        <dbReference type="ARBA" id="ARBA00023136"/>
    </source>
</evidence>
<feature type="binding site" evidence="7">
    <location>
        <position position="152"/>
    </location>
    <ligand>
        <name>Mg(2+)</name>
        <dbReference type="ChEBI" id="CHEBI:18420"/>
    </ligand>
</feature>
<dbReference type="STRING" id="1286171.EAL2_c12180"/>
<accession>W8TFB1</accession>
<keyword evidence="10" id="KW-1185">Reference proteome</keyword>
<proteinExistence type="predicted"/>
<dbReference type="GO" id="GO:0046872">
    <property type="term" value="F:metal ion binding"/>
    <property type="evidence" value="ECO:0007669"/>
    <property type="project" value="UniProtKB-KW"/>
</dbReference>
<evidence type="ECO:0008006" key="11">
    <source>
        <dbReference type="Google" id="ProtNLM"/>
    </source>
</evidence>
<organism evidence="9 10">
    <name type="scientific">Peptoclostridium acidaminophilum DSM 3953</name>
    <dbReference type="NCBI Taxonomy" id="1286171"/>
    <lineage>
        <taxon>Bacteria</taxon>
        <taxon>Bacillati</taxon>
        <taxon>Bacillota</taxon>
        <taxon>Clostridia</taxon>
        <taxon>Peptostreptococcales</taxon>
        <taxon>Peptoclostridiaceae</taxon>
        <taxon>Peptoclostridium</taxon>
    </lineage>
</organism>
<dbReference type="HOGENOM" id="CLU_078449_0_0_9"/>
<keyword evidence="6 8" id="KW-0472">Membrane</keyword>
<evidence type="ECO:0000256" key="5">
    <source>
        <dbReference type="ARBA" id="ARBA00022989"/>
    </source>
</evidence>
<protein>
    <recommendedName>
        <fullName evidence="11">UDP-N-acetylmuramyl pentapeptide phosphotransferase/UDP-N-acetylglucosamine-1-phosphate transferase</fullName>
    </recommendedName>
</protein>
<dbReference type="PANTHER" id="PTHR22926">
    <property type="entry name" value="PHOSPHO-N-ACETYLMURAMOYL-PENTAPEPTIDE-TRANSFERASE"/>
    <property type="match status" value="1"/>
</dbReference>
<evidence type="ECO:0000256" key="8">
    <source>
        <dbReference type="SAM" id="Phobius"/>
    </source>
</evidence>
<dbReference type="PANTHER" id="PTHR22926:SF3">
    <property type="entry name" value="UNDECAPRENYL-PHOSPHATE ALPHA-N-ACETYLGLUCOSAMINYL 1-PHOSPHATE TRANSFERASE"/>
    <property type="match status" value="1"/>
</dbReference>
<comment type="subcellular location">
    <subcellularLocation>
        <location evidence="1">Cell membrane</location>
        <topology evidence="1">Multi-pass membrane protein</topology>
    </subcellularLocation>
</comment>
<feature type="transmembrane region" description="Helical" evidence="8">
    <location>
        <begin position="166"/>
        <end position="196"/>
    </location>
</feature>
<dbReference type="Pfam" id="PF00953">
    <property type="entry name" value="Glycos_transf_4"/>
    <property type="match status" value="1"/>
</dbReference>
<dbReference type="Proteomes" id="UP000019591">
    <property type="component" value="Chromosome"/>
</dbReference>
<feature type="transmembrane region" description="Helical" evidence="8">
    <location>
        <begin position="38"/>
        <end position="63"/>
    </location>
</feature>